<accession>A0A4Q8QGA2</accession>
<keyword evidence="2" id="KW-1185">Reference proteome</keyword>
<gene>
    <name evidence="1" type="ORF">EW142_10625</name>
</gene>
<comment type="caution">
    <text evidence="1">The sequence shown here is derived from an EMBL/GenBank/DDBJ whole genome shotgun (WGS) entry which is preliminary data.</text>
</comment>
<evidence type="ECO:0000313" key="1">
    <source>
        <dbReference type="EMBL" id="TAI47136.1"/>
    </source>
</evidence>
<evidence type="ECO:0000313" key="2">
    <source>
        <dbReference type="Proteomes" id="UP000291981"/>
    </source>
</evidence>
<name>A0A4Q8QGA2_9FLAO</name>
<reference evidence="1 2" key="1">
    <citation type="submission" date="2019-02" db="EMBL/GenBank/DDBJ databases">
        <title>Draft genome sequence of Muricauda sp. 176CP4-71.</title>
        <authorList>
            <person name="Park J.-S."/>
        </authorList>
    </citation>
    <scope>NUCLEOTIDE SEQUENCE [LARGE SCALE GENOMIC DNA]</scope>
    <source>
        <strain evidence="1 2">176CP4-71</strain>
    </source>
</reference>
<dbReference type="Proteomes" id="UP000291981">
    <property type="component" value="Unassembled WGS sequence"/>
</dbReference>
<sequence length="422" mass="48754">MRILAFTFLVSIMLMGCNGSTICQSQSEPLHSEDEFVEYYSTIPLRETPYPKPMGVVRLTKEMAITRNHYEFLYDSIFRLKSITFKNGVVPVIPNHTSNYFFTSTSQKFDYSENMEYRTFYDRFGNRVNQRGAHREVYVQGEDGRYVALWFENENGNRIENDWGIFEYKWKRENDGSVFESRTNKKGELVSIRPGFEFYDLKLYYNPNGTIALMQNVSKEGTLIENSSGVAQDKLLFDVEGRWLGWMVLDANGKLRKGNGPNVAKGINKSDSFGYEKSITFEDVDGSNIINSHGFYGSIRNYDRFGNYALTHFINENGEPDINEQSGYCFAKYSWDNRGINRTMIELLNVKGEPVAHKSRGYSKIKQEYDSLDRLTQTTFLGVKGNPIDRLDNGISKILYSYDEKNMLISTKRFDSNGNKME</sequence>
<organism evidence="1 2">
    <name type="scientific">Flagellimonas allohymeniacidonis</name>
    <dbReference type="NCBI Taxonomy" id="2517819"/>
    <lineage>
        <taxon>Bacteria</taxon>
        <taxon>Pseudomonadati</taxon>
        <taxon>Bacteroidota</taxon>
        <taxon>Flavobacteriia</taxon>
        <taxon>Flavobacteriales</taxon>
        <taxon>Flavobacteriaceae</taxon>
        <taxon>Flagellimonas</taxon>
    </lineage>
</organism>
<protein>
    <submittedName>
        <fullName evidence="1">Uncharacterized protein</fullName>
    </submittedName>
</protein>
<dbReference type="AlphaFoldDB" id="A0A4Q8QGA2"/>
<dbReference type="EMBL" id="SGIU01000002">
    <property type="protein sequence ID" value="TAI47136.1"/>
    <property type="molecule type" value="Genomic_DNA"/>
</dbReference>
<dbReference type="RefSeq" id="WP_130613676.1">
    <property type="nucleotide sequence ID" value="NZ_SGIU01000002.1"/>
</dbReference>
<proteinExistence type="predicted"/>
<dbReference type="PROSITE" id="PS51257">
    <property type="entry name" value="PROKAR_LIPOPROTEIN"/>
    <property type="match status" value="1"/>
</dbReference>
<dbReference type="OrthoDB" id="5732224at2"/>